<dbReference type="PANTHER" id="PTHR22957">
    <property type="entry name" value="TBC1 DOMAIN FAMILY MEMBER GTPASE-ACTIVATING PROTEIN"/>
    <property type="match status" value="1"/>
</dbReference>
<sequence length="321" mass="38254">MKRTEWASALKSTRGQYKEWQSDPDLVIDPHREQGEVNEPEDVTEFDHPLKQSEQSVWYKYFQDNEILHEIEKDVHRTFPHLHFFQIDNPDDTMSGRLIQNEHYRSLRRILFLYAKLNRGISYIQGMNELLAPIYYSFATDPDTEWKSYAEEDAFWCFTNLMSELRDNFDKSHDQAINGIQERMKVFNNILKMKDPALWLDLESKQMNPQFYSFRWITLLLSQEFELPDVLRIWDTLFSDEKRFDQLLYICTAMLIRLRKDILAADFAETLKLLQTYPPCDVLEIIQFSREIAHPDYYYSPPVQEEEQEGEGGTDGIEDSE</sequence>
<reference evidence="11" key="1">
    <citation type="journal article" date="2020" name="J. Eukaryot. Microbiol.">
        <title>De novo Sequencing, Assembly and Annotation of the Transcriptome for the Free-Living Testate Amoeba Arcella intermedia.</title>
        <authorList>
            <person name="Ribeiro G.M."/>
            <person name="Porfirio-Sousa A.L."/>
            <person name="Maurer-Alcala X.X."/>
            <person name="Katz L.A."/>
            <person name="Lahr D.J.G."/>
        </authorList>
    </citation>
    <scope>NUCLEOTIDE SEQUENCE</scope>
</reference>
<feature type="region of interest" description="Disordered" evidence="9">
    <location>
        <begin position="300"/>
        <end position="321"/>
    </location>
</feature>
<evidence type="ECO:0000256" key="5">
    <source>
        <dbReference type="ARBA" id="ARBA00023136"/>
    </source>
</evidence>
<comment type="subcellular location">
    <subcellularLocation>
        <location evidence="2">Cytoplasm</location>
    </subcellularLocation>
    <subcellularLocation>
        <location evidence="1">Membrane</location>
    </subcellularLocation>
</comment>
<organism evidence="11">
    <name type="scientific">Arcella intermedia</name>
    <dbReference type="NCBI Taxonomy" id="1963864"/>
    <lineage>
        <taxon>Eukaryota</taxon>
        <taxon>Amoebozoa</taxon>
        <taxon>Tubulinea</taxon>
        <taxon>Elardia</taxon>
        <taxon>Arcellinida</taxon>
        <taxon>Sphaerothecina</taxon>
        <taxon>Arcellidae</taxon>
        <taxon>Arcella</taxon>
    </lineage>
</organism>
<dbReference type="EMBL" id="GIBP01003920">
    <property type="protein sequence ID" value="NDV32889.1"/>
    <property type="molecule type" value="Transcribed_RNA"/>
</dbReference>
<comment type="function">
    <text evidence="6">Acts as a GTPase-activating protein for RAB35. Together with RAB35 may be involved in regulation of insulin-induced glucose transporter SLC2A4/GLUT4 translocation to the plasma membrane in adipocytes.</text>
</comment>
<evidence type="ECO:0000313" key="11">
    <source>
        <dbReference type="EMBL" id="NDV32889.1"/>
    </source>
</evidence>
<dbReference type="FunFam" id="1.10.472.80:FF:000009">
    <property type="entry name" value="TBC1 domain family member 13"/>
    <property type="match status" value="1"/>
</dbReference>
<dbReference type="InterPro" id="IPR035969">
    <property type="entry name" value="Rab-GAP_TBC_sf"/>
</dbReference>
<accession>A0A6B2L7C8</accession>
<keyword evidence="4" id="KW-0963">Cytoplasm</keyword>
<dbReference type="GO" id="GO:0005096">
    <property type="term" value="F:GTPase activator activity"/>
    <property type="evidence" value="ECO:0007669"/>
    <property type="project" value="UniProtKB-KW"/>
</dbReference>
<protein>
    <recommendedName>
        <fullName evidence="8">TBC1 domain family member 13</fullName>
    </recommendedName>
</protein>
<feature type="compositionally biased region" description="Acidic residues" evidence="9">
    <location>
        <begin position="304"/>
        <end position="321"/>
    </location>
</feature>
<dbReference type="Pfam" id="PF00566">
    <property type="entry name" value="RabGAP-TBC"/>
    <property type="match status" value="1"/>
</dbReference>
<keyword evidence="3" id="KW-0343">GTPase activation</keyword>
<dbReference type="InterPro" id="IPR000195">
    <property type="entry name" value="Rab-GAP-TBC_dom"/>
</dbReference>
<evidence type="ECO:0000259" key="10">
    <source>
        <dbReference type="PROSITE" id="PS50086"/>
    </source>
</evidence>
<dbReference type="AlphaFoldDB" id="A0A6B2L7C8"/>
<dbReference type="FunFam" id="1.10.8.270:FF:000019">
    <property type="entry name" value="TBC1 domain family member 13"/>
    <property type="match status" value="1"/>
</dbReference>
<evidence type="ECO:0000256" key="2">
    <source>
        <dbReference type="ARBA" id="ARBA00004496"/>
    </source>
</evidence>
<keyword evidence="5" id="KW-0472">Membrane</keyword>
<evidence type="ECO:0000256" key="1">
    <source>
        <dbReference type="ARBA" id="ARBA00004370"/>
    </source>
</evidence>
<dbReference type="GO" id="GO:0016020">
    <property type="term" value="C:membrane"/>
    <property type="evidence" value="ECO:0007669"/>
    <property type="project" value="UniProtKB-SubCell"/>
</dbReference>
<evidence type="ECO:0000256" key="6">
    <source>
        <dbReference type="ARBA" id="ARBA00059763"/>
    </source>
</evidence>
<dbReference type="GO" id="GO:0005737">
    <property type="term" value="C:cytoplasm"/>
    <property type="evidence" value="ECO:0007669"/>
    <property type="project" value="UniProtKB-SubCell"/>
</dbReference>
<dbReference type="GO" id="GO:0006886">
    <property type="term" value="P:intracellular protein transport"/>
    <property type="evidence" value="ECO:0007669"/>
    <property type="project" value="TreeGrafter"/>
</dbReference>
<dbReference type="SUPFAM" id="SSF47923">
    <property type="entry name" value="Ypt/Rab-GAP domain of gyp1p"/>
    <property type="match status" value="2"/>
</dbReference>
<evidence type="ECO:0000256" key="9">
    <source>
        <dbReference type="SAM" id="MobiDB-lite"/>
    </source>
</evidence>
<name>A0A6B2L7C8_9EUKA</name>
<dbReference type="Gene3D" id="1.10.472.80">
    <property type="entry name" value="Ypt/Rab-GAP domain of gyp1p, domain 3"/>
    <property type="match status" value="1"/>
</dbReference>
<dbReference type="SMART" id="SM00164">
    <property type="entry name" value="TBC"/>
    <property type="match status" value="1"/>
</dbReference>
<feature type="region of interest" description="Disordered" evidence="9">
    <location>
        <begin position="1"/>
        <end position="24"/>
    </location>
</feature>
<feature type="domain" description="Rab-GAP TBC" evidence="10">
    <location>
        <begin position="1"/>
        <end position="241"/>
    </location>
</feature>
<dbReference type="Gene3D" id="1.10.8.270">
    <property type="entry name" value="putative rabgap domain of human tbc1 domain family member 14 like domains"/>
    <property type="match status" value="1"/>
</dbReference>
<evidence type="ECO:0000256" key="7">
    <source>
        <dbReference type="ARBA" id="ARBA00064536"/>
    </source>
</evidence>
<proteinExistence type="predicted"/>
<dbReference type="PANTHER" id="PTHR22957:SF27">
    <property type="entry name" value="TBC1 DOMAIN FAMILY MEMBER 13"/>
    <property type="match status" value="1"/>
</dbReference>
<evidence type="ECO:0000256" key="3">
    <source>
        <dbReference type="ARBA" id="ARBA00022468"/>
    </source>
</evidence>
<dbReference type="PROSITE" id="PS50086">
    <property type="entry name" value="TBC_RABGAP"/>
    <property type="match status" value="1"/>
</dbReference>
<comment type="subunit">
    <text evidence="7">Interacts with RAB1A and RAB10; in a GTP-dependent manner.</text>
</comment>
<evidence type="ECO:0000256" key="8">
    <source>
        <dbReference type="ARBA" id="ARBA00067477"/>
    </source>
</evidence>
<evidence type="ECO:0000256" key="4">
    <source>
        <dbReference type="ARBA" id="ARBA00022490"/>
    </source>
</evidence>